<dbReference type="SMART" id="SM00829">
    <property type="entry name" value="PKS_ER"/>
    <property type="match status" value="1"/>
</dbReference>
<evidence type="ECO:0000313" key="6">
    <source>
        <dbReference type="Proteomes" id="UP000799291"/>
    </source>
</evidence>
<sequence length="341" mass="36252">MENKAGFLLSPNTMLEIKSAPLTHPTENEILIRNHAIAVNPLERAQQDTGALISSYPYIMGLDNVGNIVEVGSAVTNFNEGDRVVALAAGVVRGNPTHGGFQLYTVILERYAVCIPDSVPFTNAVVLPVALATAASGLFESIYLAILVWGGSSSVGSCAIQLAKAAGLTVFATASAKNFEYVKDLRVSQVFDYNEPYVVARVSKRTHTAALPSLVEAAHGKNVVGGYDVISSHATTLACGQFLQAVGGGKIFCTRPDYTPLELQEGVTKAQGQPQHAADDGGPPIWHRVWADFMGEGLETGKLRPKPEPVVLEGGLERLQEGVDMVRKDVSAQKVVVEVTG</sequence>
<dbReference type="InterPro" id="IPR013154">
    <property type="entry name" value="ADH-like_N"/>
</dbReference>
<proteinExistence type="inferred from homology"/>
<dbReference type="Gene3D" id="3.90.180.10">
    <property type="entry name" value="Medium-chain alcohol dehydrogenases, catalytic domain"/>
    <property type="match status" value="1"/>
</dbReference>
<keyword evidence="6" id="KW-1185">Reference proteome</keyword>
<evidence type="ECO:0000259" key="4">
    <source>
        <dbReference type="SMART" id="SM00829"/>
    </source>
</evidence>
<evidence type="ECO:0000256" key="3">
    <source>
        <dbReference type="ARBA" id="ARBA00023002"/>
    </source>
</evidence>
<evidence type="ECO:0000256" key="2">
    <source>
        <dbReference type="ARBA" id="ARBA00011245"/>
    </source>
</evidence>
<dbReference type="SUPFAM" id="SSF50129">
    <property type="entry name" value="GroES-like"/>
    <property type="match status" value="1"/>
</dbReference>
<protein>
    <submittedName>
        <fullName evidence="5">Oxidoreductase</fullName>
    </submittedName>
</protein>
<dbReference type="GO" id="GO:0016651">
    <property type="term" value="F:oxidoreductase activity, acting on NAD(P)H"/>
    <property type="evidence" value="ECO:0007669"/>
    <property type="project" value="InterPro"/>
</dbReference>
<dbReference type="InterPro" id="IPR020843">
    <property type="entry name" value="ER"/>
</dbReference>
<reference evidence="5" key="1">
    <citation type="journal article" date="2020" name="Stud. Mycol.">
        <title>101 Dothideomycetes genomes: a test case for predicting lifestyles and emergence of pathogens.</title>
        <authorList>
            <person name="Haridas S."/>
            <person name="Albert R."/>
            <person name="Binder M."/>
            <person name="Bloem J."/>
            <person name="Labutti K."/>
            <person name="Salamov A."/>
            <person name="Andreopoulos B."/>
            <person name="Baker S."/>
            <person name="Barry K."/>
            <person name="Bills G."/>
            <person name="Bluhm B."/>
            <person name="Cannon C."/>
            <person name="Castanera R."/>
            <person name="Culley D."/>
            <person name="Daum C."/>
            <person name="Ezra D."/>
            <person name="Gonzalez J."/>
            <person name="Henrissat B."/>
            <person name="Kuo A."/>
            <person name="Liang C."/>
            <person name="Lipzen A."/>
            <person name="Lutzoni F."/>
            <person name="Magnuson J."/>
            <person name="Mondo S."/>
            <person name="Nolan M."/>
            <person name="Ohm R."/>
            <person name="Pangilinan J."/>
            <person name="Park H.-J."/>
            <person name="Ramirez L."/>
            <person name="Alfaro M."/>
            <person name="Sun H."/>
            <person name="Tritt A."/>
            <person name="Yoshinaga Y."/>
            <person name="Zwiers L.-H."/>
            <person name="Turgeon B."/>
            <person name="Goodwin S."/>
            <person name="Spatafora J."/>
            <person name="Crous P."/>
            <person name="Grigoriev I."/>
        </authorList>
    </citation>
    <scope>NUCLEOTIDE SEQUENCE</scope>
    <source>
        <strain evidence="5">CBS 122367</strain>
    </source>
</reference>
<dbReference type="Gene3D" id="3.40.50.720">
    <property type="entry name" value="NAD(P)-binding Rossmann-like Domain"/>
    <property type="match status" value="1"/>
</dbReference>
<evidence type="ECO:0000256" key="1">
    <source>
        <dbReference type="ARBA" id="ARBA00008072"/>
    </source>
</evidence>
<dbReference type="OrthoDB" id="48317at2759"/>
<dbReference type="PANTHER" id="PTHR45348:SF2">
    <property type="entry name" value="ZINC-TYPE ALCOHOL DEHYDROGENASE-LIKE PROTEIN C2E1P3.01"/>
    <property type="match status" value="1"/>
</dbReference>
<dbReference type="Proteomes" id="UP000799291">
    <property type="component" value="Unassembled WGS sequence"/>
</dbReference>
<dbReference type="AlphaFoldDB" id="A0A6G1IJY9"/>
<name>A0A6G1IJY9_9PLEO</name>
<keyword evidence="3" id="KW-0560">Oxidoreductase</keyword>
<dbReference type="InterPro" id="IPR011032">
    <property type="entry name" value="GroES-like_sf"/>
</dbReference>
<comment type="similarity">
    <text evidence="1">Belongs to the zinc-containing alcohol dehydrogenase family.</text>
</comment>
<dbReference type="CDD" id="cd08249">
    <property type="entry name" value="enoyl_reductase_like"/>
    <property type="match status" value="1"/>
</dbReference>
<feature type="domain" description="Enoyl reductase (ER)" evidence="4">
    <location>
        <begin position="12"/>
        <end position="337"/>
    </location>
</feature>
<dbReference type="PANTHER" id="PTHR45348">
    <property type="entry name" value="HYPOTHETICAL OXIDOREDUCTASE (EUROFUNG)"/>
    <property type="match status" value="1"/>
</dbReference>
<dbReference type="InterPro" id="IPR036291">
    <property type="entry name" value="NAD(P)-bd_dom_sf"/>
</dbReference>
<accession>A0A6G1IJY9</accession>
<organism evidence="5 6">
    <name type="scientific">Lentithecium fluviatile CBS 122367</name>
    <dbReference type="NCBI Taxonomy" id="1168545"/>
    <lineage>
        <taxon>Eukaryota</taxon>
        <taxon>Fungi</taxon>
        <taxon>Dikarya</taxon>
        <taxon>Ascomycota</taxon>
        <taxon>Pezizomycotina</taxon>
        <taxon>Dothideomycetes</taxon>
        <taxon>Pleosporomycetidae</taxon>
        <taxon>Pleosporales</taxon>
        <taxon>Massarineae</taxon>
        <taxon>Lentitheciaceae</taxon>
        <taxon>Lentithecium</taxon>
    </lineage>
</organism>
<dbReference type="Pfam" id="PF08240">
    <property type="entry name" value="ADH_N"/>
    <property type="match status" value="1"/>
</dbReference>
<evidence type="ECO:0000313" key="5">
    <source>
        <dbReference type="EMBL" id="KAF2678300.1"/>
    </source>
</evidence>
<dbReference type="InterPro" id="IPR047122">
    <property type="entry name" value="Trans-enoyl_RdTase-like"/>
</dbReference>
<dbReference type="EMBL" id="MU005613">
    <property type="protein sequence ID" value="KAF2678300.1"/>
    <property type="molecule type" value="Genomic_DNA"/>
</dbReference>
<dbReference type="SUPFAM" id="SSF51735">
    <property type="entry name" value="NAD(P)-binding Rossmann-fold domains"/>
    <property type="match status" value="1"/>
</dbReference>
<gene>
    <name evidence="5" type="ORF">K458DRAFT_480967</name>
</gene>
<comment type="subunit">
    <text evidence="2">Monomer.</text>
</comment>